<dbReference type="SUPFAM" id="SSF110997">
    <property type="entry name" value="Sporulation related repeat"/>
    <property type="match status" value="1"/>
</dbReference>
<protein>
    <submittedName>
        <fullName evidence="3">SPOR domain-containing protein</fullName>
    </submittedName>
</protein>
<proteinExistence type="predicted"/>
<evidence type="ECO:0000313" key="3">
    <source>
        <dbReference type="EMBL" id="MTV56426.1"/>
    </source>
</evidence>
<dbReference type="InterPro" id="IPR036680">
    <property type="entry name" value="SPOR-like_sf"/>
</dbReference>
<dbReference type="Gene3D" id="3.30.70.1070">
    <property type="entry name" value="Sporulation related repeat"/>
    <property type="match status" value="1"/>
</dbReference>
<gene>
    <name evidence="2" type="ORF">GCM10011572_11680</name>
    <name evidence="3" type="ORF">GM672_27300</name>
</gene>
<dbReference type="Proteomes" id="UP000622638">
    <property type="component" value="Unassembled WGS sequence"/>
</dbReference>
<dbReference type="EMBL" id="BMKG01000003">
    <property type="protein sequence ID" value="GGB91295.1"/>
    <property type="molecule type" value="Genomic_DNA"/>
</dbReference>
<sequence length="240" mass="25456">MLKVFFGTLLAANAALLGYGQGWFGDFDSEEHEPQRLKAQLNARQLTVIPAAKATALAAAPAQEGTVNAPATPTPAPAPARPAPSPVVACLEAGAFPAADARRFEAQLAALDLGERLTRRPAPGQDISSYMVMIPPSATRDAAEKKAADLRAKGLTNFYIIPDGQPQKNGISLGVFKAEAAAQTQLAALVKQGVTAARIAPRYSASKQVLFQFRDIDAATRTRLQRIAAKFPEQPLRGCR</sequence>
<reference evidence="5" key="2">
    <citation type="journal article" date="2019" name="Int. J. Syst. Evol. Microbiol.">
        <title>The Global Catalogue of Microorganisms (GCM) 10K type strain sequencing project: providing services to taxonomists for standard genome sequencing and annotation.</title>
        <authorList>
            <consortium name="The Broad Institute Genomics Platform"/>
            <consortium name="The Broad Institute Genome Sequencing Center for Infectious Disease"/>
            <person name="Wu L."/>
            <person name="Ma J."/>
        </authorList>
    </citation>
    <scope>NUCLEOTIDE SEQUENCE [LARGE SCALE GENOMIC DNA]</scope>
    <source>
        <strain evidence="5">CGMCC 1.15931</strain>
    </source>
</reference>
<reference evidence="3 4" key="3">
    <citation type="submission" date="2019-11" db="EMBL/GenBank/DDBJ databases">
        <title>Type strains purchased from KCTC, JCM and DSMZ.</title>
        <authorList>
            <person name="Lu H."/>
        </authorList>
    </citation>
    <scope>NUCLEOTIDE SEQUENCE [LARGE SCALE GENOMIC DNA]</scope>
    <source>
        <strain evidence="3 4">KCTC 52429</strain>
    </source>
</reference>
<feature type="domain" description="SPOR" evidence="1">
    <location>
        <begin position="129"/>
        <end position="197"/>
    </location>
</feature>
<dbReference type="Pfam" id="PF05036">
    <property type="entry name" value="SPOR"/>
    <property type="match status" value="1"/>
</dbReference>
<reference evidence="2" key="1">
    <citation type="journal article" date="2014" name="Int. J. Syst. Evol. Microbiol.">
        <title>Complete genome of a new Firmicutes species belonging to the dominant human colonic microbiota ('Ruminococcus bicirculans') reveals two chromosomes and a selective capacity to utilize plant glucans.</title>
        <authorList>
            <consortium name="NISC Comparative Sequencing Program"/>
            <person name="Wegmann U."/>
            <person name="Louis P."/>
            <person name="Goesmann A."/>
            <person name="Henrissat B."/>
            <person name="Duncan S.H."/>
            <person name="Flint H.J."/>
        </authorList>
    </citation>
    <scope>NUCLEOTIDE SEQUENCE</scope>
    <source>
        <strain evidence="2">CGMCC 1.15931</strain>
    </source>
</reference>
<name>A0A6I3T6Q0_9BURK</name>
<evidence type="ECO:0000313" key="2">
    <source>
        <dbReference type="EMBL" id="GGB91295.1"/>
    </source>
</evidence>
<comment type="caution">
    <text evidence="3">The sequence shown here is derived from an EMBL/GenBank/DDBJ whole genome shotgun (WGS) entry which is preliminary data.</text>
</comment>
<evidence type="ECO:0000313" key="4">
    <source>
        <dbReference type="Proteomes" id="UP000430634"/>
    </source>
</evidence>
<evidence type="ECO:0000259" key="1">
    <source>
        <dbReference type="Pfam" id="PF05036"/>
    </source>
</evidence>
<organism evidence="3 4">
    <name type="scientific">Pseudoduganella buxea</name>
    <dbReference type="NCBI Taxonomy" id="1949069"/>
    <lineage>
        <taxon>Bacteria</taxon>
        <taxon>Pseudomonadati</taxon>
        <taxon>Pseudomonadota</taxon>
        <taxon>Betaproteobacteria</taxon>
        <taxon>Burkholderiales</taxon>
        <taxon>Oxalobacteraceae</taxon>
        <taxon>Telluria group</taxon>
        <taxon>Pseudoduganella</taxon>
    </lineage>
</organism>
<dbReference type="RefSeq" id="WP_170300280.1">
    <property type="nucleotide sequence ID" value="NZ_BMKG01000003.1"/>
</dbReference>
<dbReference type="EMBL" id="WNKZ01000180">
    <property type="protein sequence ID" value="MTV56426.1"/>
    <property type="molecule type" value="Genomic_DNA"/>
</dbReference>
<dbReference type="AlphaFoldDB" id="A0A6I3T6Q0"/>
<accession>A0A6I3T6Q0</accession>
<evidence type="ECO:0000313" key="5">
    <source>
        <dbReference type="Proteomes" id="UP000622638"/>
    </source>
</evidence>
<dbReference type="InterPro" id="IPR007730">
    <property type="entry name" value="SPOR-like_dom"/>
</dbReference>
<keyword evidence="5" id="KW-1185">Reference proteome</keyword>
<dbReference type="Proteomes" id="UP000430634">
    <property type="component" value="Unassembled WGS sequence"/>
</dbReference>
<reference evidence="2" key="4">
    <citation type="submission" date="2024-05" db="EMBL/GenBank/DDBJ databases">
        <authorList>
            <person name="Sun Q."/>
            <person name="Zhou Y."/>
        </authorList>
    </citation>
    <scope>NUCLEOTIDE SEQUENCE</scope>
    <source>
        <strain evidence="2">CGMCC 1.15931</strain>
    </source>
</reference>
<dbReference type="GO" id="GO:0042834">
    <property type="term" value="F:peptidoglycan binding"/>
    <property type="evidence" value="ECO:0007669"/>
    <property type="project" value="InterPro"/>
</dbReference>